<keyword evidence="3" id="KW-1185">Reference proteome</keyword>
<evidence type="ECO:0000313" key="3">
    <source>
        <dbReference type="Proteomes" id="UP001500936"/>
    </source>
</evidence>
<dbReference type="Gene3D" id="3.30.70.1060">
    <property type="entry name" value="Dimeric alpha+beta barrel"/>
    <property type="match status" value="1"/>
</dbReference>
<protein>
    <recommendedName>
        <fullName evidence="1">Muconolactone isomerase domain-containing protein</fullName>
    </recommendedName>
</protein>
<dbReference type="InterPro" id="IPR026029">
    <property type="entry name" value="MLI_dom"/>
</dbReference>
<dbReference type="EMBL" id="BAABHB010000008">
    <property type="protein sequence ID" value="GAA4411114.1"/>
    <property type="molecule type" value="Genomic_DNA"/>
</dbReference>
<dbReference type="Pfam" id="PF02426">
    <property type="entry name" value="MIase"/>
    <property type="match status" value="1"/>
</dbReference>
<reference evidence="3" key="1">
    <citation type="journal article" date="2019" name="Int. J. Syst. Evol. Microbiol.">
        <title>The Global Catalogue of Microorganisms (GCM) 10K type strain sequencing project: providing services to taxonomists for standard genome sequencing and annotation.</title>
        <authorList>
            <consortium name="The Broad Institute Genomics Platform"/>
            <consortium name="The Broad Institute Genome Sequencing Center for Infectious Disease"/>
            <person name="Wu L."/>
            <person name="Ma J."/>
        </authorList>
    </citation>
    <scope>NUCLEOTIDE SEQUENCE [LARGE SCALE GENOMIC DNA]</scope>
    <source>
        <strain evidence="3">JCM 17925</strain>
    </source>
</reference>
<evidence type="ECO:0000313" key="2">
    <source>
        <dbReference type="EMBL" id="GAA4411114.1"/>
    </source>
</evidence>
<gene>
    <name evidence="2" type="ORF">GCM10023187_36490</name>
</gene>
<proteinExistence type="predicted"/>
<organism evidence="2 3">
    <name type="scientific">Nibrella viscosa</name>
    <dbReference type="NCBI Taxonomy" id="1084524"/>
    <lineage>
        <taxon>Bacteria</taxon>
        <taxon>Pseudomonadati</taxon>
        <taxon>Bacteroidota</taxon>
        <taxon>Cytophagia</taxon>
        <taxon>Cytophagales</taxon>
        <taxon>Spirosomataceae</taxon>
        <taxon>Nibrella</taxon>
    </lineage>
</organism>
<sequence length="100" mass="11703">MLMSQFMVEFDLPHEMPEEFIMKIPQQRLKVNELMEDGKIMSYALSMDRQKLWCVVKADTEFEVLEIISEFPLIGYMEPAVSELLFNNVIAARIPLFSLN</sequence>
<feature type="domain" description="Muconolactone isomerase" evidence="1">
    <location>
        <begin position="8"/>
        <end position="84"/>
    </location>
</feature>
<comment type="caution">
    <text evidence="2">The sequence shown here is derived from an EMBL/GenBank/DDBJ whole genome shotgun (WGS) entry which is preliminary data.</text>
</comment>
<dbReference type="Proteomes" id="UP001500936">
    <property type="component" value="Unassembled WGS sequence"/>
</dbReference>
<evidence type="ECO:0000259" key="1">
    <source>
        <dbReference type="Pfam" id="PF02426"/>
    </source>
</evidence>
<name>A0ABP8KNJ4_9BACT</name>
<accession>A0ABP8KNJ4</accession>